<evidence type="ECO:0000256" key="1">
    <source>
        <dbReference type="SAM" id="SignalP"/>
    </source>
</evidence>
<name>A0A9D2CWH7_9BACE</name>
<accession>A0A9D2CWH7</accession>
<evidence type="ECO:0000313" key="3">
    <source>
        <dbReference type="Proteomes" id="UP000824023"/>
    </source>
</evidence>
<reference evidence="2" key="1">
    <citation type="journal article" date="2021" name="PeerJ">
        <title>Extensive microbial diversity within the chicken gut microbiome revealed by metagenomics and culture.</title>
        <authorList>
            <person name="Gilroy R."/>
            <person name="Ravi A."/>
            <person name="Getino M."/>
            <person name="Pursley I."/>
            <person name="Horton D.L."/>
            <person name="Alikhan N.F."/>
            <person name="Baker D."/>
            <person name="Gharbi K."/>
            <person name="Hall N."/>
            <person name="Watson M."/>
            <person name="Adriaenssens E.M."/>
            <person name="Foster-Nyarko E."/>
            <person name="Jarju S."/>
            <person name="Secka A."/>
            <person name="Antonio M."/>
            <person name="Oren A."/>
            <person name="Chaudhuri R.R."/>
            <person name="La Ragione R."/>
            <person name="Hildebrand F."/>
            <person name="Pallen M.J."/>
        </authorList>
    </citation>
    <scope>NUCLEOTIDE SEQUENCE</scope>
    <source>
        <strain evidence="2">ChiHjej12B11-24981</strain>
    </source>
</reference>
<dbReference type="Proteomes" id="UP000824023">
    <property type="component" value="Unassembled WGS sequence"/>
</dbReference>
<dbReference type="AlphaFoldDB" id="A0A9D2CWH7"/>
<feature type="chain" id="PRO_5038736831" evidence="1">
    <location>
        <begin position="19"/>
        <end position="424"/>
    </location>
</feature>
<gene>
    <name evidence="2" type="ORF">H9819_01010</name>
</gene>
<reference evidence="2" key="2">
    <citation type="submission" date="2021-04" db="EMBL/GenBank/DDBJ databases">
        <authorList>
            <person name="Gilroy R."/>
        </authorList>
    </citation>
    <scope>NUCLEOTIDE SEQUENCE</scope>
    <source>
        <strain evidence="2">ChiHjej12B11-24981</strain>
    </source>
</reference>
<protein>
    <submittedName>
        <fullName evidence="2">DUF4302 domain-containing protein</fullName>
    </submittedName>
</protein>
<dbReference type="InterPro" id="IPR025396">
    <property type="entry name" value="DUF4302"/>
</dbReference>
<feature type="signal peptide" evidence="1">
    <location>
        <begin position="1"/>
        <end position="18"/>
    </location>
</feature>
<evidence type="ECO:0000313" key="2">
    <source>
        <dbReference type="EMBL" id="HIZ00818.1"/>
    </source>
</evidence>
<proteinExistence type="predicted"/>
<sequence>MKKLYKMLYMAAAVLLAAACSPEEDDIFSDSSANRADAAIAADMQVLTGAANGWLMEYYPEASQMYGGYNILLSFSEDGRVTVAGDIVSDPTATATSLFSVKQSAGIVLSFDTYNEIFHFFSDPGNLNGGGNGYGLEGDYDFLILEATPQQVRLKGKKSGSYAVLTPMEGDWAAYIQEVQAAEAAMQANSYQISDGTNTASVSVNYRNMTISYQEGEEALSMPAPFIVTPTGYKFYEPITLWGQTLTGFTYDAASDSFTETSGTGITMIKVVPPLNEQFISGTWYMSYSGLGSFGQRCFDAVLPYLESEGEELVYAVMGNAGSGFGFYFQSGPYAGILLYAYQLIGEDQIALQFGNQGDNNGSYYFQYLGFTNYLNIFGYSSARTFTITTDNEEAPSYLILTDNNNPANTIRLSASQVLYPYDN</sequence>
<keyword evidence="1" id="KW-0732">Signal</keyword>
<dbReference type="EMBL" id="DXCK01000016">
    <property type="protein sequence ID" value="HIZ00818.1"/>
    <property type="molecule type" value="Genomic_DNA"/>
</dbReference>
<comment type="caution">
    <text evidence="2">The sequence shown here is derived from an EMBL/GenBank/DDBJ whole genome shotgun (WGS) entry which is preliminary data.</text>
</comment>
<dbReference type="Pfam" id="PF14135">
    <property type="entry name" value="DUF4302"/>
    <property type="match status" value="1"/>
</dbReference>
<organism evidence="2 3">
    <name type="scientific">Candidatus Bacteroides merdipullorum</name>
    <dbReference type="NCBI Taxonomy" id="2838474"/>
    <lineage>
        <taxon>Bacteria</taxon>
        <taxon>Pseudomonadati</taxon>
        <taxon>Bacteroidota</taxon>
        <taxon>Bacteroidia</taxon>
        <taxon>Bacteroidales</taxon>
        <taxon>Bacteroidaceae</taxon>
        <taxon>Bacteroides</taxon>
    </lineage>
</organism>
<dbReference type="PROSITE" id="PS51257">
    <property type="entry name" value="PROKAR_LIPOPROTEIN"/>
    <property type="match status" value="1"/>
</dbReference>